<dbReference type="OrthoDB" id="5504766at2"/>
<dbReference type="EMBL" id="RAWM01000232">
    <property type="protein sequence ID" value="RKH57248.1"/>
    <property type="molecule type" value="Genomic_DNA"/>
</dbReference>
<comment type="caution">
    <text evidence="1">The sequence shown here is derived from an EMBL/GenBank/DDBJ whole genome shotgun (WGS) entry which is preliminary data.</text>
</comment>
<reference evidence="2" key="1">
    <citation type="submission" date="2018-09" db="EMBL/GenBank/DDBJ databases">
        <authorList>
            <person name="Livingstone P.G."/>
            <person name="Whitworth D.E."/>
        </authorList>
    </citation>
    <scope>NUCLEOTIDE SEQUENCE [LARGE SCALE GENOMIC DNA]</scope>
    <source>
        <strain evidence="2">AB047A</strain>
    </source>
</reference>
<gene>
    <name evidence="1" type="ORF">D7X96_38540</name>
</gene>
<dbReference type="AlphaFoldDB" id="A0A3A8PM25"/>
<evidence type="ECO:0000313" key="1">
    <source>
        <dbReference type="EMBL" id="RKH57248.1"/>
    </source>
</evidence>
<protein>
    <recommendedName>
        <fullName evidence="3">C2 domain-containing protein</fullName>
    </recommendedName>
</protein>
<name>A0A3A8PM25_9BACT</name>
<dbReference type="Proteomes" id="UP000282656">
    <property type="component" value="Unassembled WGS sequence"/>
</dbReference>
<sequence length="141" mass="15559">MCHPAQQQCYTPTIRTKIQPLSATFAPHDPADDSDWDIDGSPPDAVVELICPNAQPAVSRSEEIESLTPRWTQGFCDVLSTDLLSMPIQFNVLDVDAIFDDKVASAQYQVTQEDLERGVLQFTGSSGLTSISFQLTTYYAQ</sequence>
<evidence type="ECO:0008006" key="3">
    <source>
        <dbReference type="Google" id="ProtNLM"/>
    </source>
</evidence>
<proteinExistence type="predicted"/>
<organism evidence="1 2">
    <name type="scientific">Corallococcus interemptor</name>
    <dbReference type="NCBI Taxonomy" id="2316720"/>
    <lineage>
        <taxon>Bacteria</taxon>
        <taxon>Pseudomonadati</taxon>
        <taxon>Myxococcota</taxon>
        <taxon>Myxococcia</taxon>
        <taxon>Myxococcales</taxon>
        <taxon>Cystobacterineae</taxon>
        <taxon>Myxococcaceae</taxon>
        <taxon>Corallococcus</taxon>
    </lineage>
</organism>
<keyword evidence="2" id="KW-1185">Reference proteome</keyword>
<dbReference type="RefSeq" id="WP_121771969.1">
    <property type="nucleotide sequence ID" value="NZ_RAWM01000232.1"/>
</dbReference>
<accession>A0A3A8PM25</accession>
<evidence type="ECO:0000313" key="2">
    <source>
        <dbReference type="Proteomes" id="UP000282656"/>
    </source>
</evidence>